<dbReference type="Proteomes" id="UP001138921">
    <property type="component" value="Unassembled WGS sequence"/>
</dbReference>
<dbReference type="PANTHER" id="PTHR35563">
    <property type="entry name" value="BARREL METAL-DEPENDENT HYDROLASE, PUTATIVE (AFU_ORTHOLOGUE AFUA_1G16240)-RELATED"/>
    <property type="match status" value="1"/>
</dbReference>
<dbReference type="RefSeq" id="WP_214391086.1">
    <property type="nucleotide sequence ID" value="NZ_JAFLWW010000004.1"/>
</dbReference>
<dbReference type="InterPro" id="IPR006680">
    <property type="entry name" value="Amidohydro-rel"/>
</dbReference>
<dbReference type="InterPro" id="IPR032466">
    <property type="entry name" value="Metal_Hydrolase"/>
</dbReference>
<dbReference type="Pfam" id="PF04909">
    <property type="entry name" value="Amidohydro_2"/>
    <property type="match status" value="1"/>
</dbReference>
<reference evidence="2" key="1">
    <citation type="journal article" date="2021" name="Microorganisms">
        <title>Phylogenomic Reconstruction and Metabolic Potential of the Genus Aminobacter.</title>
        <authorList>
            <person name="Artuso I."/>
            <person name="Turrini P."/>
            <person name="Pirolo M."/>
            <person name="Lugli G.A."/>
            <person name="Ventura M."/>
            <person name="Visca P."/>
        </authorList>
    </citation>
    <scope>NUCLEOTIDE SEQUENCE</scope>
    <source>
        <strain evidence="2">LMG 26462</strain>
    </source>
</reference>
<feature type="domain" description="Amidohydrolase-related" evidence="1">
    <location>
        <begin position="12"/>
        <end position="269"/>
    </location>
</feature>
<accession>A0A9X1ACD1</accession>
<dbReference type="PANTHER" id="PTHR35563:SF2">
    <property type="entry name" value="BARREL METAL-DEPENDENT HYDROLASE, PUTATIVE (AFU_ORTHOLOGUE AFUA_1G16240)-RELATED"/>
    <property type="match status" value="1"/>
</dbReference>
<comment type="caution">
    <text evidence="2">The sequence shown here is derived from an EMBL/GenBank/DDBJ whole genome shotgun (WGS) entry which is preliminary data.</text>
</comment>
<organism evidence="2 3">
    <name type="scientific">Aminobacter anthyllidis</name>
    <dbReference type="NCBI Taxonomy" id="1035067"/>
    <lineage>
        <taxon>Bacteria</taxon>
        <taxon>Pseudomonadati</taxon>
        <taxon>Pseudomonadota</taxon>
        <taxon>Alphaproteobacteria</taxon>
        <taxon>Hyphomicrobiales</taxon>
        <taxon>Phyllobacteriaceae</taxon>
        <taxon>Aminobacter</taxon>
    </lineage>
</organism>
<dbReference type="SUPFAM" id="SSF51556">
    <property type="entry name" value="Metallo-dependent hydrolases"/>
    <property type="match status" value="1"/>
</dbReference>
<dbReference type="AlphaFoldDB" id="A0A9X1ACD1"/>
<keyword evidence="3" id="KW-1185">Reference proteome</keyword>
<sequence>MKQSLVVKAPLVDTHAHIFRRDLPFIAGAPNPFERDYTAEDYVRELDTAGVSYGVIAAASFLGSYHDYTLAALARHRRLRATVIVGPDAPQADLREMNQAGVVGIRLATGNMASPPDLRSPDYRRLLGIVAELDWHVHVYGRRDHLPPMLDALDSAGVKTVVDHFGARDNEAGLESESFKAILRAMRKGRTWVKLSGPYLSEELDHRAMAARLLSEAGPTRLLWASDWPFVKLNGKLTYCQTIEWLNDWVPNEAVRLQMGKNALELYRLPRAA</sequence>
<protein>
    <submittedName>
        <fullName evidence="2">Amidohydrolase family protein</fullName>
    </submittedName>
</protein>
<reference evidence="2" key="2">
    <citation type="submission" date="2021-03" db="EMBL/GenBank/DDBJ databases">
        <authorList>
            <person name="Artuso I."/>
            <person name="Turrini P."/>
            <person name="Pirolo M."/>
            <person name="Lugli G.A."/>
            <person name="Ventura M."/>
            <person name="Visca P."/>
        </authorList>
    </citation>
    <scope>NUCLEOTIDE SEQUENCE</scope>
    <source>
        <strain evidence="2">LMG 26462</strain>
    </source>
</reference>
<evidence type="ECO:0000313" key="3">
    <source>
        <dbReference type="Proteomes" id="UP001138921"/>
    </source>
</evidence>
<evidence type="ECO:0000313" key="2">
    <source>
        <dbReference type="EMBL" id="MBT1157152.1"/>
    </source>
</evidence>
<dbReference type="Gene3D" id="3.20.20.140">
    <property type="entry name" value="Metal-dependent hydrolases"/>
    <property type="match status" value="1"/>
</dbReference>
<gene>
    <name evidence="2" type="ORF">J1C56_16270</name>
</gene>
<evidence type="ECO:0000259" key="1">
    <source>
        <dbReference type="Pfam" id="PF04909"/>
    </source>
</evidence>
<dbReference type="GO" id="GO:0016787">
    <property type="term" value="F:hydrolase activity"/>
    <property type="evidence" value="ECO:0007669"/>
    <property type="project" value="InterPro"/>
</dbReference>
<proteinExistence type="predicted"/>
<dbReference type="InterPro" id="IPR052358">
    <property type="entry name" value="Aro_Compnd_Degr_Hydrolases"/>
</dbReference>
<name>A0A9X1ACD1_9HYPH</name>
<dbReference type="EMBL" id="JAFLWW010000004">
    <property type="protein sequence ID" value="MBT1157152.1"/>
    <property type="molecule type" value="Genomic_DNA"/>
</dbReference>